<proteinExistence type="predicted"/>
<sequence>MVGSLSMRHTCSTAPATAGRAAATPGGMEALMAQNTFVRWVVRNGRWTFGVSDFDELVKATEAFTLAAVADRITCPALVLDAELDTLLANDAVAVSAIPSATVTRPQQLGQRSPARTGA</sequence>
<gene>
    <name evidence="1" type="ORF">GCM10022403_005740</name>
</gene>
<organism evidence="1 2">
    <name type="scientific">Streptomyces coacervatus</name>
    <dbReference type="NCBI Taxonomy" id="647381"/>
    <lineage>
        <taxon>Bacteria</taxon>
        <taxon>Bacillati</taxon>
        <taxon>Actinomycetota</taxon>
        <taxon>Actinomycetes</taxon>
        <taxon>Kitasatosporales</taxon>
        <taxon>Streptomycetaceae</taxon>
        <taxon>Streptomyces</taxon>
    </lineage>
</organism>
<reference evidence="2" key="1">
    <citation type="journal article" date="2019" name="Int. J. Syst. Evol. Microbiol.">
        <title>The Global Catalogue of Microorganisms (GCM) 10K type strain sequencing project: providing services to taxonomists for standard genome sequencing and annotation.</title>
        <authorList>
            <consortium name="The Broad Institute Genomics Platform"/>
            <consortium name="The Broad Institute Genome Sequencing Center for Infectious Disease"/>
            <person name="Wu L."/>
            <person name="Ma J."/>
        </authorList>
    </citation>
    <scope>NUCLEOTIDE SEQUENCE [LARGE SCALE GENOMIC DNA]</scope>
    <source>
        <strain evidence="2">JCM 17138</strain>
    </source>
</reference>
<comment type="caution">
    <text evidence="1">The sequence shown here is derived from an EMBL/GenBank/DDBJ whole genome shotgun (WGS) entry which is preliminary data.</text>
</comment>
<protein>
    <submittedName>
        <fullName evidence="1">Uncharacterized protein</fullName>
    </submittedName>
</protein>
<dbReference type="Proteomes" id="UP001501009">
    <property type="component" value="Unassembled WGS sequence"/>
</dbReference>
<dbReference type="EMBL" id="BAABDE010000002">
    <property type="protein sequence ID" value="GAA3773487.1"/>
    <property type="molecule type" value="Genomic_DNA"/>
</dbReference>
<name>A0ABP7GRP2_9ACTN</name>
<evidence type="ECO:0000313" key="1">
    <source>
        <dbReference type="EMBL" id="GAA3773487.1"/>
    </source>
</evidence>
<keyword evidence="2" id="KW-1185">Reference proteome</keyword>
<accession>A0ABP7GRP2</accession>
<evidence type="ECO:0000313" key="2">
    <source>
        <dbReference type="Proteomes" id="UP001501009"/>
    </source>
</evidence>